<proteinExistence type="predicted"/>
<keyword evidence="3" id="KW-1185">Reference proteome</keyword>
<protein>
    <submittedName>
        <fullName evidence="2">Copper resistance protein NlpE N-terminal domain-containing protein</fullName>
    </submittedName>
</protein>
<dbReference type="EMBL" id="JAIMJA010000016">
    <property type="protein sequence ID" value="MCE2596150.1"/>
    <property type="molecule type" value="Genomic_DNA"/>
</dbReference>
<dbReference type="InterPro" id="IPR007298">
    <property type="entry name" value="Cu-R_lipoprotein_NlpE"/>
</dbReference>
<evidence type="ECO:0000256" key="1">
    <source>
        <dbReference type="SAM" id="SignalP"/>
    </source>
</evidence>
<keyword evidence="1" id="KW-0732">Signal</keyword>
<sequence length="142" mass="15589">MKQALFLSFLAAFVLAGCESKQAAQETKTTAPETMIVVDAANARSSLDWNGVYRGILPCDDCDGIEIFIELKPNNTYALSRKFLGKMGVAVVEAAPFTWNDAGNTITIEGGTQFFVGENQMWLVDENGERLMAEANVIRKEM</sequence>
<dbReference type="RefSeq" id="WP_233053802.1">
    <property type="nucleotide sequence ID" value="NZ_JAIMJA010000016.1"/>
</dbReference>
<accession>A0ABS8WFN0</accession>
<reference evidence="2 3" key="1">
    <citation type="journal article" date="2022" name="Environ. Microbiol. Rep.">
        <title>Eco-phylogenetic analyses reveal divergent evolution of vitamin B12 metabolism in the marine bacterial family 'Psychromonadaceae'.</title>
        <authorList>
            <person name="Jin X."/>
            <person name="Yang Y."/>
            <person name="Cao H."/>
            <person name="Gao B."/>
            <person name="Zhao Z."/>
        </authorList>
    </citation>
    <scope>NUCLEOTIDE SEQUENCE [LARGE SCALE GENOMIC DNA]</scope>
    <source>
        <strain evidence="2 3">MKS20</strain>
    </source>
</reference>
<dbReference type="Proteomes" id="UP001201273">
    <property type="component" value="Unassembled WGS sequence"/>
</dbReference>
<comment type="caution">
    <text evidence="2">The sequence shown here is derived from an EMBL/GenBank/DDBJ whole genome shotgun (WGS) entry which is preliminary data.</text>
</comment>
<dbReference type="PROSITE" id="PS51257">
    <property type="entry name" value="PROKAR_LIPOPROTEIN"/>
    <property type="match status" value="1"/>
</dbReference>
<evidence type="ECO:0000313" key="3">
    <source>
        <dbReference type="Proteomes" id="UP001201273"/>
    </source>
</evidence>
<dbReference type="Pfam" id="PF04170">
    <property type="entry name" value="NlpE"/>
    <property type="match status" value="1"/>
</dbReference>
<feature type="chain" id="PRO_5046387446" evidence="1">
    <location>
        <begin position="24"/>
        <end position="142"/>
    </location>
</feature>
<organism evidence="2 3">
    <name type="scientific">Motilimonas cestriensis</name>
    <dbReference type="NCBI Taxonomy" id="2742685"/>
    <lineage>
        <taxon>Bacteria</taxon>
        <taxon>Pseudomonadati</taxon>
        <taxon>Pseudomonadota</taxon>
        <taxon>Gammaproteobacteria</taxon>
        <taxon>Alteromonadales</taxon>
        <taxon>Alteromonadales genera incertae sedis</taxon>
        <taxon>Motilimonas</taxon>
    </lineage>
</organism>
<name>A0ABS8WFN0_9GAMM</name>
<feature type="signal peptide" evidence="1">
    <location>
        <begin position="1"/>
        <end position="23"/>
    </location>
</feature>
<dbReference type="Gene3D" id="2.40.128.640">
    <property type="match status" value="1"/>
</dbReference>
<evidence type="ECO:0000313" key="2">
    <source>
        <dbReference type="EMBL" id="MCE2596150.1"/>
    </source>
</evidence>
<gene>
    <name evidence="2" type="ORF">K6Y31_15155</name>
</gene>